<feature type="signal peptide" evidence="7">
    <location>
        <begin position="1"/>
        <end position="24"/>
    </location>
</feature>
<dbReference type="InterPro" id="IPR036909">
    <property type="entry name" value="Cyt_c-like_dom_sf"/>
</dbReference>
<evidence type="ECO:0000313" key="9">
    <source>
        <dbReference type="EMBL" id="MCT7374295.1"/>
    </source>
</evidence>
<protein>
    <submittedName>
        <fullName evidence="9">Cytochrome c family protein</fullName>
    </submittedName>
</protein>
<keyword evidence="10" id="KW-1185">Reference proteome</keyword>
<keyword evidence="2 6" id="KW-0349">Heme</keyword>
<reference evidence="9 10" key="1">
    <citation type="submission" date="2022-09" db="EMBL/GenBank/DDBJ databases">
        <title>Chelativorans salina sp. nov., a novel slightly halophilic bacterium isolated from a saline lake sediment enrichment.</title>
        <authorList>
            <person name="Gao L."/>
            <person name="Fang B.-Z."/>
            <person name="Li W.-J."/>
        </authorList>
    </citation>
    <scope>NUCLEOTIDE SEQUENCE [LARGE SCALE GENOMIC DNA]</scope>
    <source>
        <strain evidence="9 10">EGI FJ00035</strain>
    </source>
</reference>
<organism evidence="9 10">
    <name type="scientific">Chelativorans salis</name>
    <dbReference type="NCBI Taxonomy" id="2978478"/>
    <lineage>
        <taxon>Bacteria</taxon>
        <taxon>Pseudomonadati</taxon>
        <taxon>Pseudomonadota</taxon>
        <taxon>Alphaproteobacteria</taxon>
        <taxon>Hyphomicrobiales</taxon>
        <taxon>Phyllobacteriaceae</taxon>
        <taxon>Chelativorans</taxon>
    </lineage>
</organism>
<evidence type="ECO:0000256" key="3">
    <source>
        <dbReference type="ARBA" id="ARBA00022723"/>
    </source>
</evidence>
<accession>A0ABT2LIF5</accession>
<dbReference type="PANTHER" id="PTHR11961">
    <property type="entry name" value="CYTOCHROME C"/>
    <property type="match status" value="1"/>
</dbReference>
<evidence type="ECO:0000256" key="7">
    <source>
        <dbReference type="SAM" id="SignalP"/>
    </source>
</evidence>
<keyword evidence="4" id="KW-0249">Electron transport</keyword>
<dbReference type="InterPro" id="IPR002327">
    <property type="entry name" value="Cyt_c_1A/1B"/>
</dbReference>
<evidence type="ECO:0000256" key="1">
    <source>
        <dbReference type="ARBA" id="ARBA00022448"/>
    </source>
</evidence>
<dbReference type="RefSeq" id="WP_260900673.1">
    <property type="nucleotide sequence ID" value="NZ_JAOCZP010000001.1"/>
</dbReference>
<evidence type="ECO:0000256" key="4">
    <source>
        <dbReference type="ARBA" id="ARBA00022982"/>
    </source>
</evidence>
<evidence type="ECO:0000259" key="8">
    <source>
        <dbReference type="PROSITE" id="PS51007"/>
    </source>
</evidence>
<evidence type="ECO:0000256" key="2">
    <source>
        <dbReference type="ARBA" id="ARBA00022617"/>
    </source>
</evidence>
<evidence type="ECO:0000313" key="10">
    <source>
        <dbReference type="Proteomes" id="UP001320831"/>
    </source>
</evidence>
<keyword evidence="3 6" id="KW-0479">Metal-binding</keyword>
<comment type="caution">
    <text evidence="9">The sequence shown here is derived from an EMBL/GenBank/DDBJ whole genome shotgun (WGS) entry which is preliminary data.</text>
</comment>
<dbReference type="PRINTS" id="PR00604">
    <property type="entry name" value="CYTCHRMECIAB"/>
</dbReference>
<feature type="chain" id="PRO_5047372023" evidence="7">
    <location>
        <begin position="25"/>
        <end position="124"/>
    </location>
</feature>
<dbReference type="PROSITE" id="PS51007">
    <property type="entry name" value="CYTC"/>
    <property type="match status" value="1"/>
</dbReference>
<keyword evidence="7" id="KW-0732">Signal</keyword>
<evidence type="ECO:0000256" key="5">
    <source>
        <dbReference type="ARBA" id="ARBA00023004"/>
    </source>
</evidence>
<feature type="domain" description="Cytochrome c" evidence="8">
    <location>
        <begin position="24"/>
        <end position="123"/>
    </location>
</feature>
<name>A0ABT2LIF5_9HYPH</name>
<gene>
    <name evidence="9" type="ORF">N5A92_04510</name>
</gene>
<dbReference type="InterPro" id="IPR009056">
    <property type="entry name" value="Cyt_c-like_dom"/>
</dbReference>
<dbReference type="Gene3D" id="1.10.760.10">
    <property type="entry name" value="Cytochrome c-like domain"/>
    <property type="match status" value="1"/>
</dbReference>
<dbReference type="Proteomes" id="UP001320831">
    <property type="component" value="Unassembled WGS sequence"/>
</dbReference>
<evidence type="ECO:0000256" key="6">
    <source>
        <dbReference type="PROSITE-ProRule" id="PRU00433"/>
    </source>
</evidence>
<keyword evidence="1" id="KW-0813">Transport</keyword>
<sequence length="124" mass="13411">MKKGFAMLVVAGLGSLALTGNASADAERGKQVFRKCQACHSLEPGDNKVGPSLHGIMGQPAGHVEGYTYSSALEKSELVWDDETMGNWLRSPRKLVKGTKMAFPGLRKDGEIEDVIEYIRASSE</sequence>
<dbReference type="EMBL" id="JAOCZP010000001">
    <property type="protein sequence ID" value="MCT7374295.1"/>
    <property type="molecule type" value="Genomic_DNA"/>
</dbReference>
<proteinExistence type="predicted"/>
<dbReference type="SUPFAM" id="SSF46626">
    <property type="entry name" value="Cytochrome c"/>
    <property type="match status" value="1"/>
</dbReference>
<keyword evidence="5 6" id="KW-0408">Iron</keyword>
<dbReference type="Pfam" id="PF00034">
    <property type="entry name" value="Cytochrom_C"/>
    <property type="match status" value="1"/>
</dbReference>